<evidence type="ECO:0000313" key="7">
    <source>
        <dbReference type="Proteomes" id="UP000663852"/>
    </source>
</evidence>
<gene>
    <name evidence="4" type="ORF">EDS130_LOCUS24893</name>
    <name evidence="5" type="ORF">XAT740_LOCUS24372</name>
</gene>
<dbReference type="InterPro" id="IPR011042">
    <property type="entry name" value="6-blade_b-propeller_TolB-like"/>
</dbReference>
<dbReference type="Proteomes" id="UP000663852">
    <property type="component" value="Unassembled WGS sequence"/>
</dbReference>
<dbReference type="SUPFAM" id="SSF101898">
    <property type="entry name" value="NHL repeat"/>
    <property type="match status" value="1"/>
</dbReference>
<reference evidence="4" key="1">
    <citation type="submission" date="2021-02" db="EMBL/GenBank/DDBJ databases">
        <authorList>
            <person name="Nowell W R."/>
        </authorList>
    </citation>
    <scope>NUCLEOTIDE SEQUENCE</scope>
</reference>
<dbReference type="EMBL" id="CAJNOJ010000143">
    <property type="protein sequence ID" value="CAF1192499.1"/>
    <property type="molecule type" value="Genomic_DNA"/>
</dbReference>
<protein>
    <submittedName>
        <fullName evidence="4">Uncharacterized protein</fullName>
    </submittedName>
</protein>
<organism evidence="4 7">
    <name type="scientific">Adineta ricciae</name>
    <name type="common">Rotifer</name>
    <dbReference type="NCBI Taxonomy" id="249248"/>
    <lineage>
        <taxon>Eukaryota</taxon>
        <taxon>Metazoa</taxon>
        <taxon>Spiralia</taxon>
        <taxon>Gnathifera</taxon>
        <taxon>Rotifera</taxon>
        <taxon>Eurotatoria</taxon>
        <taxon>Bdelloidea</taxon>
        <taxon>Adinetida</taxon>
        <taxon>Adinetidae</taxon>
        <taxon>Adineta</taxon>
    </lineage>
</organism>
<proteinExistence type="predicted"/>
<evidence type="ECO:0000313" key="6">
    <source>
        <dbReference type="Proteomes" id="UP000663828"/>
    </source>
</evidence>
<dbReference type="Gene3D" id="2.120.10.30">
    <property type="entry name" value="TolB, C-terminal domain"/>
    <property type="match status" value="1"/>
</dbReference>
<evidence type="ECO:0000256" key="1">
    <source>
        <dbReference type="ARBA" id="ARBA00022737"/>
    </source>
</evidence>
<feature type="chain" id="PRO_5036226309" evidence="3">
    <location>
        <begin position="16"/>
        <end position="200"/>
    </location>
</feature>
<dbReference type="Proteomes" id="UP000663828">
    <property type="component" value="Unassembled WGS sequence"/>
</dbReference>
<dbReference type="Pfam" id="PF01436">
    <property type="entry name" value="NHL"/>
    <property type="match status" value="1"/>
</dbReference>
<comment type="caution">
    <text evidence="4">The sequence shown here is derived from an EMBL/GenBank/DDBJ whole genome shotgun (WGS) entry which is preliminary data.</text>
</comment>
<accession>A0A814VLC8</accession>
<dbReference type="InterPro" id="IPR001258">
    <property type="entry name" value="NHL_repeat"/>
</dbReference>
<keyword evidence="6" id="KW-1185">Reference proteome</keyword>
<feature type="signal peptide" evidence="3">
    <location>
        <begin position="1"/>
        <end position="15"/>
    </location>
</feature>
<evidence type="ECO:0000313" key="5">
    <source>
        <dbReference type="EMBL" id="CAF1214456.1"/>
    </source>
</evidence>
<keyword evidence="1" id="KW-0677">Repeat</keyword>
<evidence type="ECO:0000313" key="4">
    <source>
        <dbReference type="EMBL" id="CAF1192499.1"/>
    </source>
</evidence>
<sequence length="200" mass="22536">MKYLLLLMKLFIVVGRYNHRIMKWLSNASVCICVAGNCDLGRNEPCLMSSTDIVVDENGFMYISESESTQITRWTPNSTASKCVVGCTKSRGNASNQLSGPHSLTFDKYGLLYVVDYENHRKQNFQILNNSETSTTTGSMSASQESKSDKKLNRKRAQLPKTLASLIHRSSVFVTPIPSTPPFFCPAKSMQQFNEHWHQL</sequence>
<dbReference type="AlphaFoldDB" id="A0A814VLC8"/>
<feature type="compositionally biased region" description="Polar residues" evidence="2">
    <location>
        <begin position="128"/>
        <end position="145"/>
    </location>
</feature>
<dbReference type="EMBL" id="CAJNOR010001881">
    <property type="protein sequence ID" value="CAF1214456.1"/>
    <property type="molecule type" value="Genomic_DNA"/>
</dbReference>
<evidence type="ECO:0000256" key="3">
    <source>
        <dbReference type="SAM" id="SignalP"/>
    </source>
</evidence>
<name>A0A814VLC8_ADIRI</name>
<evidence type="ECO:0000256" key="2">
    <source>
        <dbReference type="SAM" id="MobiDB-lite"/>
    </source>
</evidence>
<keyword evidence="3" id="KW-0732">Signal</keyword>
<feature type="region of interest" description="Disordered" evidence="2">
    <location>
        <begin position="128"/>
        <end position="154"/>
    </location>
</feature>